<dbReference type="RefSeq" id="WP_082261188.1">
    <property type="nucleotide sequence ID" value="NZ_CP040521.1"/>
</dbReference>
<sequence length="110" mass="12290">MIFENEDFGEGGEELFDALSTPLDDAPTQALIVEACRAKDRLDKLSAITRGDEDVWCRVFEAEGEIVLKLDTAVSEQRQLATVFRQLLSEIQRRQSDRPAEGEADGFADL</sequence>
<proteinExistence type="predicted"/>
<reference evidence="1 2" key="1">
    <citation type="submission" date="2020-02" db="EMBL/GenBank/DDBJ databases">
        <authorList>
            <person name="Brisse S."/>
        </authorList>
    </citation>
    <scope>NUCLEOTIDE SEQUENCE [LARGE SCALE GENOMIC DNA]</scope>
    <source>
        <strain evidence="1">CIP107547</strain>
    </source>
</reference>
<gene>
    <name evidence="1" type="ORF">CIP107547_00910</name>
</gene>
<dbReference type="EMBL" id="CADDAV010000010">
    <property type="protein sequence ID" value="CAB0594247.1"/>
    <property type="molecule type" value="Genomic_DNA"/>
</dbReference>
<comment type="caution">
    <text evidence="1">The sequence shown here is derived from an EMBL/GenBank/DDBJ whole genome shotgun (WGS) entry which is preliminary data.</text>
</comment>
<protein>
    <submittedName>
        <fullName evidence="1">Uncharacterized protein</fullName>
    </submittedName>
</protein>
<evidence type="ECO:0000313" key="2">
    <source>
        <dbReference type="Proteomes" id="UP000480222"/>
    </source>
</evidence>
<name>A0A6J4W977_CORDP</name>
<accession>A0A6J4W977</accession>
<dbReference type="Proteomes" id="UP000480222">
    <property type="component" value="Unassembled WGS sequence"/>
</dbReference>
<organism evidence="1 2">
    <name type="scientific">Corynebacterium diphtheriae</name>
    <dbReference type="NCBI Taxonomy" id="1717"/>
    <lineage>
        <taxon>Bacteria</taxon>
        <taxon>Bacillati</taxon>
        <taxon>Actinomycetota</taxon>
        <taxon>Actinomycetes</taxon>
        <taxon>Mycobacteriales</taxon>
        <taxon>Corynebacteriaceae</taxon>
        <taxon>Corynebacterium</taxon>
    </lineage>
</organism>
<dbReference type="AlphaFoldDB" id="A0A6J4W977"/>
<evidence type="ECO:0000313" key="1">
    <source>
        <dbReference type="EMBL" id="CAB0594247.1"/>
    </source>
</evidence>